<dbReference type="SMART" id="SM01019">
    <property type="entry name" value="B3"/>
    <property type="match status" value="1"/>
</dbReference>
<keyword evidence="2" id="KW-0805">Transcription regulation</keyword>
<protein>
    <recommendedName>
        <fullName evidence="7">TF-B3 domain-containing protein</fullName>
    </recommendedName>
</protein>
<dbReference type="InterPro" id="IPR015300">
    <property type="entry name" value="DNA-bd_pseudobarrel_sf"/>
</dbReference>
<keyword evidence="5" id="KW-0539">Nucleus</keyword>
<dbReference type="Proteomes" id="UP001188597">
    <property type="component" value="Unassembled WGS sequence"/>
</dbReference>
<feature type="region of interest" description="Disordered" evidence="6">
    <location>
        <begin position="132"/>
        <end position="236"/>
    </location>
</feature>
<evidence type="ECO:0000256" key="4">
    <source>
        <dbReference type="ARBA" id="ARBA00023163"/>
    </source>
</evidence>
<evidence type="ECO:0000256" key="5">
    <source>
        <dbReference type="ARBA" id="ARBA00023242"/>
    </source>
</evidence>
<dbReference type="InterPro" id="IPR050655">
    <property type="entry name" value="Plant_B3_domain"/>
</dbReference>
<dbReference type="EMBL" id="JAVXUP010002531">
    <property type="protein sequence ID" value="KAK3002795.1"/>
    <property type="molecule type" value="Genomic_DNA"/>
</dbReference>
<evidence type="ECO:0000256" key="2">
    <source>
        <dbReference type="ARBA" id="ARBA00023015"/>
    </source>
</evidence>
<keyword evidence="3" id="KW-0238">DNA-binding</keyword>
<comment type="caution">
    <text evidence="8">The sequence shown here is derived from an EMBL/GenBank/DDBJ whole genome shotgun (WGS) entry which is preliminary data.</text>
</comment>
<keyword evidence="4" id="KW-0804">Transcription</keyword>
<name>A0AA88V906_9ASTE</name>
<feature type="compositionally biased region" description="Basic and acidic residues" evidence="6">
    <location>
        <begin position="292"/>
        <end position="301"/>
    </location>
</feature>
<organism evidence="8 9">
    <name type="scientific">Escallonia herrerae</name>
    <dbReference type="NCBI Taxonomy" id="1293975"/>
    <lineage>
        <taxon>Eukaryota</taxon>
        <taxon>Viridiplantae</taxon>
        <taxon>Streptophyta</taxon>
        <taxon>Embryophyta</taxon>
        <taxon>Tracheophyta</taxon>
        <taxon>Spermatophyta</taxon>
        <taxon>Magnoliopsida</taxon>
        <taxon>eudicotyledons</taxon>
        <taxon>Gunneridae</taxon>
        <taxon>Pentapetalae</taxon>
        <taxon>asterids</taxon>
        <taxon>campanulids</taxon>
        <taxon>Escalloniales</taxon>
        <taxon>Escalloniaceae</taxon>
        <taxon>Escallonia</taxon>
    </lineage>
</organism>
<comment type="subcellular location">
    <subcellularLocation>
        <location evidence="1">Nucleus</location>
    </subcellularLocation>
</comment>
<accession>A0AA88V906</accession>
<proteinExistence type="predicted"/>
<dbReference type="PROSITE" id="PS50863">
    <property type="entry name" value="B3"/>
    <property type="match status" value="1"/>
</dbReference>
<evidence type="ECO:0000259" key="7">
    <source>
        <dbReference type="PROSITE" id="PS50863"/>
    </source>
</evidence>
<feature type="region of interest" description="Disordered" evidence="6">
    <location>
        <begin position="265"/>
        <end position="315"/>
    </location>
</feature>
<dbReference type="GO" id="GO:0003677">
    <property type="term" value="F:DNA binding"/>
    <property type="evidence" value="ECO:0007669"/>
    <property type="project" value="UniProtKB-KW"/>
</dbReference>
<feature type="compositionally biased region" description="Basic and acidic residues" evidence="6">
    <location>
        <begin position="208"/>
        <end position="220"/>
    </location>
</feature>
<evidence type="ECO:0000313" key="9">
    <source>
        <dbReference type="Proteomes" id="UP001188597"/>
    </source>
</evidence>
<evidence type="ECO:0000313" key="8">
    <source>
        <dbReference type="EMBL" id="KAK3002795.1"/>
    </source>
</evidence>
<keyword evidence="9" id="KW-1185">Reference proteome</keyword>
<dbReference type="AlphaFoldDB" id="A0AA88V906"/>
<dbReference type="InterPro" id="IPR003340">
    <property type="entry name" value="B3_DNA-bd"/>
</dbReference>
<dbReference type="CDD" id="cd10017">
    <property type="entry name" value="B3_DNA"/>
    <property type="match status" value="1"/>
</dbReference>
<feature type="domain" description="TF-B3" evidence="7">
    <location>
        <begin position="26"/>
        <end position="119"/>
    </location>
</feature>
<feature type="compositionally biased region" description="Polar residues" evidence="6">
    <location>
        <begin position="221"/>
        <end position="236"/>
    </location>
</feature>
<feature type="compositionally biased region" description="Polar residues" evidence="6">
    <location>
        <begin position="302"/>
        <end position="315"/>
    </location>
</feature>
<feature type="compositionally biased region" description="Basic and acidic residues" evidence="6">
    <location>
        <begin position="273"/>
        <end position="284"/>
    </location>
</feature>
<dbReference type="PANTHER" id="PTHR31920:SF37">
    <property type="entry name" value="B3 DOMAIN-CONTAINING TRANSCRIPTION FACTOR VRN1"/>
    <property type="match status" value="1"/>
</dbReference>
<gene>
    <name evidence="8" type="ORF">RJ639_018353</name>
</gene>
<reference evidence="8" key="1">
    <citation type="submission" date="2022-12" db="EMBL/GenBank/DDBJ databases">
        <title>Draft genome assemblies for two species of Escallonia (Escalloniales).</title>
        <authorList>
            <person name="Chanderbali A."/>
            <person name="Dervinis C."/>
            <person name="Anghel I."/>
            <person name="Soltis D."/>
            <person name="Soltis P."/>
            <person name="Zapata F."/>
        </authorList>
    </citation>
    <scope>NUCLEOTIDE SEQUENCE</scope>
    <source>
        <strain evidence="8">UCBG64.0493</strain>
        <tissue evidence="8">Leaf</tissue>
    </source>
</reference>
<dbReference type="Pfam" id="PF02362">
    <property type="entry name" value="B3"/>
    <property type="match status" value="1"/>
</dbReference>
<sequence length="315" mass="35625">MLWQSPEIIHASPQGKRFSRTHITGMFYRIILPSVIDDHKLGIPKKFAEVYWNELSDVAKLVVPNGCVWDVGLEKADKMLWLHNGWKQFMKHHSIGCGYFFLFKYKGNSTFNVVVFDLGACEIHYPTYALDKPGGPNYNEQHPVPDKSGMSDDGYVENLPDIKEISEDDPVISAGKEGIDDDDSVEILGSSGSSSRSRQYLLRRSKGYNREDQRGSRKTDNSSIPNKPNKFQVSDSHWSCLGKIKKENQHWTKTAKELQATFPPILSGSKLKKNTDKAGEEGHGGHWSSSNELKKFAHEGQLHSTYKNNQRPDPC</sequence>
<dbReference type="SUPFAM" id="SSF101936">
    <property type="entry name" value="DNA-binding pseudobarrel domain"/>
    <property type="match status" value="1"/>
</dbReference>
<feature type="compositionally biased region" description="Low complexity" evidence="6">
    <location>
        <begin position="188"/>
        <end position="200"/>
    </location>
</feature>
<evidence type="ECO:0000256" key="3">
    <source>
        <dbReference type="ARBA" id="ARBA00023125"/>
    </source>
</evidence>
<evidence type="ECO:0000256" key="6">
    <source>
        <dbReference type="SAM" id="MobiDB-lite"/>
    </source>
</evidence>
<evidence type="ECO:0000256" key="1">
    <source>
        <dbReference type="ARBA" id="ARBA00004123"/>
    </source>
</evidence>
<dbReference type="PANTHER" id="PTHR31920">
    <property type="entry name" value="B3 DOMAIN-CONTAINING"/>
    <property type="match status" value="1"/>
</dbReference>
<dbReference type="GO" id="GO:0005634">
    <property type="term" value="C:nucleus"/>
    <property type="evidence" value="ECO:0007669"/>
    <property type="project" value="UniProtKB-SubCell"/>
</dbReference>
<dbReference type="Gene3D" id="2.40.330.10">
    <property type="entry name" value="DNA-binding pseudobarrel domain"/>
    <property type="match status" value="1"/>
</dbReference>